<evidence type="ECO:0000256" key="1">
    <source>
        <dbReference type="SAM" id="MobiDB-lite"/>
    </source>
</evidence>
<dbReference type="Pfam" id="PF06999">
    <property type="entry name" value="Suc_Fer-like"/>
    <property type="match status" value="1"/>
</dbReference>
<evidence type="ECO:0000313" key="2">
    <source>
        <dbReference type="EMBL" id="CUU57636.1"/>
    </source>
</evidence>
<feature type="region of interest" description="Disordered" evidence="1">
    <location>
        <begin position="307"/>
        <end position="332"/>
    </location>
</feature>
<dbReference type="EMBL" id="FAOZ01000013">
    <property type="protein sequence ID" value="CUU57636.1"/>
    <property type="molecule type" value="Genomic_DNA"/>
</dbReference>
<sequence>MTAGVRPPDVDPDAKIRCSDWARVAAMSPAGTAGTYPGFLLVEIPLPWPRDVGESAQGAALEPLIGPPGYRLQAVVPAQRRPAGEERRVILHARRPGEARFAGYRRFESAVGCSLYDTVGELVAAAADPAPSALEIPAVDVLVCGHGRRDACCGRLGAGLAVKLEAAGVRPGVNLWRASHLGGHRFAPVCLVLPEGTGWAFADLDLVDSVLSRSGDPERLAGHYRGCSGLADPQVQALELEVLRREGWGVLDRPRSGSVQGTRAELTWAEGGNAVTWSADVRPGRTVAMPDCLSPPSAAAKRQTEWAVSDVVRHEHTPSATSTPRSPDTPLA</sequence>
<dbReference type="Proteomes" id="UP000198802">
    <property type="component" value="Unassembled WGS sequence"/>
</dbReference>
<proteinExistence type="predicted"/>
<accession>A0A0S4QQS6</accession>
<name>A0A0S4QQS6_9ACTN</name>
<dbReference type="Gene3D" id="3.40.30.10">
    <property type="entry name" value="Glutaredoxin"/>
    <property type="match status" value="1"/>
</dbReference>
<gene>
    <name evidence="2" type="ORF">Ga0074812_113134</name>
</gene>
<dbReference type="InterPro" id="IPR009737">
    <property type="entry name" value="Aim32/Apd1-like"/>
</dbReference>
<evidence type="ECO:0008006" key="4">
    <source>
        <dbReference type="Google" id="ProtNLM"/>
    </source>
</evidence>
<protein>
    <recommendedName>
        <fullName evidence="4">Sucrase/ferredoxin-like</fullName>
    </recommendedName>
</protein>
<keyword evidence="3" id="KW-1185">Reference proteome</keyword>
<dbReference type="AlphaFoldDB" id="A0A0S4QQS6"/>
<dbReference type="InterPro" id="IPR036249">
    <property type="entry name" value="Thioredoxin-like_sf"/>
</dbReference>
<organism evidence="2 3">
    <name type="scientific">Parafrankia irregularis</name>
    <dbReference type="NCBI Taxonomy" id="795642"/>
    <lineage>
        <taxon>Bacteria</taxon>
        <taxon>Bacillati</taxon>
        <taxon>Actinomycetota</taxon>
        <taxon>Actinomycetes</taxon>
        <taxon>Frankiales</taxon>
        <taxon>Frankiaceae</taxon>
        <taxon>Parafrankia</taxon>
    </lineage>
</organism>
<dbReference type="SUPFAM" id="SSF52833">
    <property type="entry name" value="Thioredoxin-like"/>
    <property type="match status" value="1"/>
</dbReference>
<evidence type="ECO:0000313" key="3">
    <source>
        <dbReference type="Proteomes" id="UP000198802"/>
    </source>
</evidence>
<reference evidence="3" key="1">
    <citation type="submission" date="2015-11" db="EMBL/GenBank/DDBJ databases">
        <authorList>
            <person name="Varghese N."/>
        </authorList>
    </citation>
    <scope>NUCLEOTIDE SEQUENCE [LARGE SCALE GENOMIC DNA]</scope>
    <source>
        <strain evidence="3">DSM 45899</strain>
    </source>
</reference>